<evidence type="ECO:0000256" key="1">
    <source>
        <dbReference type="SAM" id="SignalP"/>
    </source>
</evidence>
<dbReference type="STRING" id="1423753.FD28_GL000086"/>
<accession>A0A0R1UYB0</accession>
<protein>
    <recommendedName>
        <fullName evidence="2">DUF5776 domain-containing protein</fullName>
    </recommendedName>
</protein>
<keyword evidence="1" id="KW-0732">Signal</keyword>
<dbReference type="AlphaFoldDB" id="A0A0R1UYB0"/>
<dbReference type="InterPro" id="IPR044081">
    <property type="entry name" value="DUF5776"/>
</dbReference>
<keyword evidence="4" id="KW-1185">Reference proteome</keyword>
<dbReference type="EMBL" id="AZFS01000006">
    <property type="protein sequence ID" value="KRL98287.1"/>
    <property type="molecule type" value="Genomic_DNA"/>
</dbReference>
<dbReference type="PATRIC" id="fig|1423753.3.peg.91"/>
<evidence type="ECO:0000313" key="3">
    <source>
        <dbReference type="EMBL" id="KRL98287.1"/>
    </source>
</evidence>
<evidence type="ECO:0000259" key="2">
    <source>
        <dbReference type="Pfam" id="PF19087"/>
    </source>
</evidence>
<feature type="signal peptide" evidence="1">
    <location>
        <begin position="1"/>
        <end position="21"/>
    </location>
</feature>
<feature type="chain" id="PRO_5038465152" description="DUF5776 domain-containing protein" evidence="1">
    <location>
        <begin position="22"/>
        <end position="595"/>
    </location>
</feature>
<dbReference type="SUPFAM" id="SSF52058">
    <property type="entry name" value="L domain-like"/>
    <property type="match status" value="1"/>
</dbReference>
<evidence type="ECO:0000313" key="4">
    <source>
        <dbReference type="Proteomes" id="UP000051580"/>
    </source>
</evidence>
<dbReference type="OrthoDB" id="2255437at2"/>
<sequence length="595" mass="64146">MTWKIGLMALGMTLGLSPLFGLNNQPSSPTLQTPVVALADTTANESYSGVIGSGDTTVPWTLQNGTLTLKGGTIPPFSGPIFQIGNGQLLTALQKGNTDNLTMADFANKVSTIDFAGKVVANANSTSLFARFSNVTSYRHLENLDLSLVTNMSGIFSSNTSLRTFTAPTFADDHPHTLANMFGADTALTYLDLSNLDSQHVTDVSGLAGSCTSLQVLNLANFSAPLRNDPTKYTDLVTASRSLADITVNDNVVLSGLNLTLTTASLQDIDGQAWQEVGPGKVTLLNQTPNADFTDTKANYSNYDPQGDTITGYSQLFAMYNGHDDVVTGNRHYVLKPVDSGTARFTTPDPTPSVPSIPTVKPDTAQFDPFTVMATQKIGLYSGKNFSTANRLAWFAKKPQMKQPTFTVIGTDTSTAGHARYHVRDTNPASSTDGQTGYITANAAYVTHTYYQSAPPVVTVINPGGVKGYGTAALTQPQTAYRQGAQLTVRKVVTHNQTTRFLLNNGHYVSANKHFVTLGKQRVPAKVRAKTAVNRYDTVNLSQKNHHYARQSHHVFKVLGWDYSYGTTTTLSGTLRYRVAGGYITANHQLVQEQP</sequence>
<feature type="domain" description="DUF5776" evidence="2">
    <location>
        <begin position="450"/>
        <end position="516"/>
    </location>
</feature>
<reference evidence="3 4" key="1">
    <citation type="journal article" date="2015" name="Genome Announc.">
        <title>Expanding the biotechnology potential of lactobacilli through comparative genomics of 213 strains and associated genera.</title>
        <authorList>
            <person name="Sun Z."/>
            <person name="Harris H.M."/>
            <person name="McCann A."/>
            <person name="Guo C."/>
            <person name="Argimon S."/>
            <person name="Zhang W."/>
            <person name="Yang X."/>
            <person name="Jeffery I.B."/>
            <person name="Cooney J.C."/>
            <person name="Kagawa T.F."/>
            <person name="Liu W."/>
            <person name="Song Y."/>
            <person name="Salvetti E."/>
            <person name="Wrobel A."/>
            <person name="Rasinkangas P."/>
            <person name="Parkhill J."/>
            <person name="Rea M.C."/>
            <person name="O'Sullivan O."/>
            <person name="Ritari J."/>
            <person name="Douillard F.P."/>
            <person name="Paul Ross R."/>
            <person name="Yang R."/>
            <person name="Briner A.E."/>
            <person name="Felis G.E."/>
            <person name="de Vos W.M."/>
            <person name="Barrangou R."/>
            <person name="Klaenhammer T.R."/>
            <person name="Caufield P.W."/>
            <person name="Cui Y."/>
            <person name="Zhang H."/>
            <person name="O'Toole P.W."/>
        </authorList>
    </citation>
    <scope>NUCLEOTIDE SEQUENCE [LARGE SCALE GENOMIC DNA]</scope>
    <source>
        <strain evidence="3 4">DSM 16381</strain>
    </source>
</reference>
<dbReference type="Proteomes" id="UP000051580">
    <property type="component" value="Unassembled WGS sequence"/>
</dbReference>
<dbReference type="Gene3D" id="3.80.10.10">
    <property type="entry name" value="Ribonuclease Inhibitor"/>
    <property type="match status" value="1"/>
</dbReference>
<name>A0A0R1UYB0_9LACO</name>
<dbReference type="Pfam" id="PF19087">
    <property type="entry name" value="DUF5776"/>
    <property type="match status" value="1"/>
</dbReference>
<organism evidence="3 4">
    <name type="scientific">Levilactobacillus hammesii DSM 16381</name>
    <dbReference type="NCBI Taxonomy" id="1423753"/>
    <lineage>
        <taxon>Bacteria</taxon>
        <taxon>Bacillati</taxon>
        <taxon>Bacillota</taxon>
        <taxon>Bacilli</taxon>
        <taxon>Lactobacillales</taxon>
        <taxon>Lactobacillaceae</taxon>
        <taxon>Levilactobacillus</taxon>
    </lineage>
</organism>
<proteinExistence type="predicted"/>
<dbReference type="InterPro" id="IPR032675">
    <property type="entry name" value="LRR_dom_sf"/>
</dbReference>
<comment type="caution">
    <text evidence="3">The sequence shown here is derived from an EMBL/GenBank/DDBJ whole genome shotgun (WGS) entry which is preliminary data.</text>
</comment>
<gene>
    <name evidence="3" type="ORF">FD28_GL000086</name>
</gene>
<dbReference type="RefSeq" id="WP_057731505.1">
    <property type="nucleotide sequence ID" value="NZ_AZFS01000006.1"/>
</dbReference>